<organism evidence="8">
    <name type="scientific">Salvia splendens</name>
    <name type="common">Scarlet sage</name>
    <dbReference type="NCBI Taxonomy" id="180675"/>
    <lineage>
        <taxon>Eukaryota</taxon>
        <taxon>Viridiplantae</taxon>
        <taxon>Streptophyta</taxon>
        <taxon>Embryophyta</taxon>
        <taxon>Tracheophyta</taxon>
        <taxon>Spermatophyta</taxon>
        <taxon>Magnoliopsida</taxon>
        <taxon>eudicotyledons</taxon>
        <taxon>Gunneridae</taxon>
        <taxon>Pentapetalae</taxon>
        <taxon>asterids</taxon>
        <taxon>lamiids</taxon>
        <taxon>Lamiales</taxon>
        <taxon>Lamiaceae</taxon>
        <taxon>Nepetoideae</taxon>
        <taxon>Mentheae</taxon>
        <taxon>Salviinae</taxon>
        <taxon>Salvia</taxon>
        <taxon>Salvia subgen. Calosphace</taxon>
        <taxon>core Calosphace</taxon>
    </lineage>
</organism>
<keyword evidence="5" id="KW-0175">Coiled coil</keyword>
<feature type="coiled-coil region" evidence="5">
    <location>
        <begin position="377"/>
        <end position="404"/>
    </location>
</feature>
<name>A0A8X8XRE3_SALSN</name>
<proteinExistence type="predicted"/>
<feature type="compositionally biased region" description="Polar residues" evidence="6">
    <location>
        <begin position="179"/>
        <end position="203"/>
    </location>
</feature>
<feature type="domain" description="NAC" evidence="7">
    <location>
        <begin position="31"/>
        <end position="173"/>
    </location>
</feature>
<dbReference type="InterPro" id="IPR003441">
    <property type="entry name" value="NAC-dom"/>
</dbReference>
<dbReference type="Pfam" id="PF02365">
    <property type="entry name" value="NAM"/>
    <property type="match status" value="1"/>
</dbReference>
<gene>
    <name evidence="8" type="ORF">SASPL_119418</name>
</gene>
<evidence type="ECO:0000256" key="1">
    <source>
        <dbReference type="ARBA" id="ARBA00023015"/>
    </source>
</evidence>
<dbReference type="AlphaFoldDB" id="A0A8X8XRE3"/>
<evidence type="ECO:0000259" key="7">
    <source>
        <dbReference type="PROSITE" id="PS51005"/>
    </source>
</evidence>
<dbReference type="PANTHER" id="PTHR31744:SF235">
    <property type="entry name" value="NAC DOMAIN-CONTAINING PROTEIN"/>
    <property type="match status" value="1"/>
</dbReference>
<evidence type="ECO:0000256" key="3">
    <source>
        <dbReference type="ARBA" id="ARBA00023163"/>
    </source>
</evidence>
<comment type="caution">
    <text evidence="8">The sequence shown here is derived from an EMBL/GenBank/DDBJ whole genome shotgun (WGS) entry which is preliminary data.</text>
</comment>
<dbReference type="PANTHER" id="PTHR31744">
    <property type="entry name" value="PROTEIN CUP-SHAPED COTYLEDON 2-RELATED"/>
    <property type="match status" value="1"/>
</dbReference>
<accession>A0A8X8XRE3</accession>
<evidence type="ECO:0000313" key="9">
    <source>
        <dbReference type="Proteomes" id="UP000298416"/>
    </source>
</evidence>
<reference evidence="8" key="1">
    <citation type="submission" date="2018-01" db="EMBL/GenBank/DDBJ databases">
        <authorList>
            <person name="Mao J.F."/>
        </authorList>
    </citation>
    <scope>NUCLEOTIDE SEQUENCE</scope>
    <source>
        <strain evidence="8">Huo1</strain>
        <tissue evidence="8">Leaf</tissue>
    </source>
</reference>
<dbReference type="GO" id="GO:0003677">
    <property type="term" value="F:DNA binding"/>
    <property type="evidence" value="ECO:0007669"/>
    <property type="project" value="UniProtKB-KW"/>
</dbReference>
<keyword evidence="4" id="KW-0539">Nucleus</keyword>
<evidence type="ECO:0000313" key="8">
    <source>
        <dbReference type="EMBL" id="KAG6417264.1"/>
    </source>
</evidence>
<dbReference type="Proteomes" id="UP000298416">
    <property type="component" value="Unassembled WGS sequence"/>
</dbReference>
<dbReference type="GO" id="GO:0006355">
    <property type="term" value="P:regulation of DNA-templated transcription"/>
    <property type="evidence" value="ECO:0007669"/>
    <property type="project" value="InterPro"/>
</dbReference>
<keyword evidence="3" id="KW-0804">Transcription</keyword>
<protein>
    <recommendedName>
        <fullName evidence="7">NAC domain-containing protein</fullName>
    </recommendedName>
</protein>
<feature type="compositionally biased region" description="Low complexity" evidence="6">
    <location>
        <begin position="215"/>
        <end position="228"/>
    </location>
</feature>
<keyword evidence="9" id="KW-1185">Reference proteome</keyword>
<evidence type="ECO:0000256" key="5">
    <source>
        <dbReference type="SAM" id="Coils"/>
    </source>
</evidence>
<sequence>MMIENECEIKEERSSASNTPMEISIAEASSMFPGFRFSPTDEELIQYYLKKKLHGSPDGVDVIPEVDICRHEPWDLPGQSVIQSDNEWFFFSPRGRKYPNGSQSKRATVSGYWKATGKERSVKSGSTQIGTKRTLVFHTGRAPKGQRTEWIMHEYTTSEKSEDAMVVCRLRRNKEFHLNENQGSNEGGSTAVDNSAPSLSGVDQSPLVDGAKTADSCSKDCSSSLNSHSVEHLDTGSESEEKVDDCYVDIMKDDIIKLDESSFKTAQDALSVLPSQGTANRRLRLRRHRMGSQGTKHFGIYELATQTREDPSLGDRSSRNMSRPVLLVCVLLILIITSQFEWRQQLVSDVDAIATPRESKKQQRIQQREENIKEKIILSQEKNIQSLNDLVRSLKEQLRQCRGNNVTSSRAFSS</sequence>
<dbReference type="InterPro" id="IPR036093">
    <property type="entry name" value="NAC_dom_sf"/>
</dbReference>
<evidence type="ECO:0000256" key="2">
    <source>
        <dbReference type="ARBA" id="ARBA00023125"/>
    </source>
</evidence>
<dbReference type="Gene3D" id="2.170.150.80">
    <property type="entry name" value="NAC domain"/>
    <property type="match status" value="1"/>
</dbReference>
<dbReference type="SUPFAM" id="SSF101941">
    <property type="entry name" value="NAC domain"/>
    <property type="match status" value="1"/>
</dbReference>
<evidence type="ECO:0000256" key="6">
    <source>
        <dbReference type="SAM" id="MobiDB-lite"/>
    </source>
</evidence>
<feature type="region of interest" description="Disordered" evidence="6">
    <location>
        <begin position="178"/>
        <end position="238"/>
    </location>
</feature>
<reference evidence="8" key="2">
    <citation type="submission" date="2020-08" db="EMBL/GenBank/DDBJ databases">
        <title>Plant Genome Project.</title>
        <authorList>
            <person name="Zhang R.-G."/>
        </authorList>
    </citation>
    <scope>NUCLEOTIDE SEQUENCE</scope>
    <source>
        <strain evidence="8">Huo1</strain>
        <tissue evidence="8">Leaf</tissue>
    </source>
</reference>
<keyword evidence="1" id="KW-0805">Transcription regulation</keyword>
<dbReference type="PROSITE" id="PS51005">
    <property type="entry name" value="NAC"/>
    <property type="match status" value="1"/>
</dbReference>
<evidence type="ECO:0000256" key="4">
    <source>
        <dbReference type="ARBA" id="ARBA00023242"/>
    </source>
</evidence>
<dbReference type="EMBL" id="PNBA02000007">
    <property type="protein sequence ID" value="KAG6417264.1"/>
    <property type="molecule type" value="Genomic_DNA"/>
</dbReference>
<keyword evidence="2" id="KW-0238">DNA-binding</keyword>